<feature type="non-terminal residue" evidence="1">
    <location>
        <position position="1"/>
    </location>
</feature>
<gene>
    <name evidence="1" type="ORF">RPERSI_LOCUS22683</name>
</gene>
<organism evidence="1 2">
    <name type="scientific">Racocetra persica</name>
    <dbReference type="NCBI Taxonomy" id="160502"/>
    <lineage>
        <taxon>Eukaryota</taxon>
        <taxon>Fungi</taxon>
        <taxon>Fungi incertae sedis</taxon>
        <taxon>Mucoromycota</taxon>
        <taxon>Glomeromycotina</taxon>
        <taxon>Glomeromycetes</taxon>
        <taxon>Diversisporales</taxon>
        <taxon>Gigasporaceae</taxon>
        <taxon>Racocetra</taxon>
    </lineage>
</organism>
<dbReference type="EMBL" id="CAJVQC010069147">
    <property type="protein sequence ID" value="CAG8808679.1"/>
    <property type="molecule type" value="Genomic_DNA"/>
</dbReference>
<sequence length="101" mass="11292">EFIKRLSDCLNLSDVHNCSECFLAHSHDIPCQNFDANLPEISCSYHSNASDFVGVLWISAALPDNLRLETVQFVFFTATYAIISTSSHPMPGERGWPLLAF</sequence>
<keyword evidence="2" id="KW-1185">Reference proteome</keyword>
<protein>
    <submittedName>
        <fullName evidence="1">34612_t:CDS:1</fullName>
    </submittedName>
</protein>
<name>A0ACA9RU23_9GLOM</name>
<accession>A0ACA9RU23</accession>
<evidence type="ECO:0000313" key="1">
    <source>
        <dbReference type="EMBL" id="CAG8808679.1"/>
    </source>
</evidence>
<dbReference type="Proteomes" id="UP000789920">
    <property type="component" value="Unassembled WGS sequence"/>
</dbReference>
<evidence type="ECO:0000313" key="2">
    <source>
        <dbReference type="Proteomes" id="UP000789920"/>
    </source>
</evidence>
<reference evidence="1" key="1">
    <citation type="submission" date="2021-06" db="EMBL/GenBank/DDBJ databases">
        <authorList>
            <person name="Kallberg Y."/>
            <person name="Tangrot J."/>
            <person name="Rosling A."/>
        </authorList>
    </citation>
    <scope>NUCLEOTIDE SEQUENCE</scope>
    <source>
        <strain evidence="1">MA461A</strain>
    </source>
</reference>
<comment type="caution">
    <text evidence="1">The sequence shown here is derived from an EMBL/GenBank/DDBJ whole genome shotgun (WGS) entry which is preliminary data.</text>
</comment>
<proteinExistence type="predicted"/>